<feature type="compositionally biased region" description="Pro residues" evidence="1">
    <location>
        <begin position="126"/>
        <end position="140"/>
    </location>
</feature>
<organism evidence="3 4">
    <name type="scientific">Passalora fulva</name>
    <name type="common">Tomato leaf mold</name>
    <name type="synonym">Cladosporium fulvum</name>
    <dbReference type="NCBI Taxonomy" id="5499"/>
    <lineage>
        <taxon>Eukaryota</taxon>
        <taxon>Fungi</taxon>
        <taxon>Dikarya</taxon>
        <taxon>Ascomycota</taxon>
        <taxon>Pezizomycotina</taxon>
        <taxon>Dothideomycetes</taxon>
        <taxon>Dothideomycetidae</taxon>
        <taxon>Mycosphaerellales</taxon>
        <taxon>Mycosphaerellaceae</taxon>
        <taxon>Fulvia</taxon>
    </lineage>
</organism>
<dbReference type="KEGG" id="ffu:CLAFUR5_04221"/>
<dbReference type="InterPro" id="IPR001005">
    <property type="entry name" value="SANT/Myb"/>
</dbReference>
<protein>
    <recommendedName>
        <fullName evidence="2">Myb-like domain-containing protein</fullName>
    </recommendedName>
</protein>
<dbReference type="OMA" id="WKQISKI"/>
<dbReference type="AlphaFoldDB" id="A0A9Q8LFR0"/>
<feature type="compositionally biased region" description="Basic and acidic residues" evidence="1">
    <location>
        <begin position="35"/>
        <end position="57"/>
    </location>
</feature>
<dbReference type="PROSITE" id="PS50090">
    <property type="entry name" value="MYB_LIKE"/>
    <property type="match status" value="1"/>
</dbReference>
<dbReference type="Pfam" id="PF13921">
    <property type="entry name" value="Myb_DNA-bind_6"/>
    <property type="match status" value="1"/>
</dbReference>
<dbReference type="EMBL" id="CP090166">
    <property type="protein sequence ID" value="UJO16586.1"/>
    <property type="molecule type" value="Genomic_DNA"/>
</dbReference>
<feature type="region of interest" description="Disordered" evidence="1">
    <location>
        <begin position="1"/>
        <end position="69"/>
    </location>
</feature>
<proteinExistence type="predicted"/>
<dbReference type="InterPro" id="IPR009057">
    <property type="entry name" value="Homeodomain-like_sf"/>
</dbReference>
<dbReference type="SUPFAM" id="SSF46689">
    <property type="entry name" value="Homeodomain-like"/>
    <property type="match status" value="1"/>
</dbReference>
<gene>
    <name evidence="3" type="ORF">CLAFUR5_04221</name>
</gene>
<dbReference type="RefSeq" id="XP_047760952.1">
    <property type="nucleotide sequence ID" value="XM_047903369.1"/>
</dbReference>
<feature type="compositionally biased region" description="Polar residues" evidence="1">
    <location>
        <begin position="180"/>
        <end position="195"/>
    </location>
</feature>
<reference evidence="3" key="1">
    <citation type="submission" date="2021-12" db="EMBL/GenBank/DDBJ databases">
        <authorList>
            <person name="Zaccaron A."/>
            <person name="Stergiopoulos I."/>
        </authorList>
    </citation>
    <scope>NUCLEOTIDE SEQUENCE</scope>
    <source>
        <strain evidence="3">Race5_Kim</strain>
    </source>
</reference>
<reference evidence="3" key="2">
    <citation type="journal article" date="2022" name="Microb. Genom.">
        <title>A chromosome-scale genome assembly of the tomato pathogen Cladosporium fulvum reveals a compartmentalized genome architecture and the presence of a dispensable chromosome.</title>
        <authorList>
            <person name="Zaccaron A.Z."/>
            <person name="Chen L.H."/>
            <person name="Samaras A."/>
            <person name="Stergiopoulos I."/>
        </authorList>
    </citation>
    <scope>NUCLEOTIDE SEQUENCE</scope>
    <source>
        <strain evidence="3">Race5_Kim</strain>
    </source>
</reference>
<dbReference type="GeneID" id="71984099"/>
<evidence type="ECO:0000313" key="4">
    <source>
        <dbReference type="Proteomes" id="UP000756132"/>
    </source>
</evidence>
<feature type="domain" description="Myb-like" evidence="2">
    <location>
        <begin position="46"/>
        <end position="89"/>
    </location>
</feature>
<feature type="region of interest" description="Disordered" evidence="1">
    <location>
        <begin position="92"/>
        <end position="256"/>
    </location>
</feature>
<evidence type="ECO:0000256" key="1">
    <source>
        <dbReference type="SAM" id="MobiDB-lite"/>
    </source>
</evidence>
<dbReference type="OrthoDB" id="10557927at2759"/>
<feature type="compositionally biased region" description="Polar residues" evidence="1">
    <location>
        <begin position="213"/>
        <end position="228"/>
    </location>
</feature>
<accession>A0A9Q8LFR0</accession>
<keyword evidence="4" id="KW-1185">Reference proteome</keyword>
<evidence type="ECO:0000313" key="3">
    <source>
        <dbReference type="EMBL" id="UJO16586.1"/>
    </source>
</evidence>
<evidence type="ECO:0000259" key="2">
    <source>
        <dbReference type="PROSITE" id="PS50090"/>
    </source>
</evidence>
<sequence>MALSPDHPLAAYANPEEAGRAPSPGPDFTGMTQAETKEHRPRAGERWTRQESEKIQELRNPPKSMPWKQISKIIGKTPLACRLRMNQIKKAEKRARGFVFEPRLKSPRQSAKSKGKKTSTSTTSPPQAPRPLVPAEPQHPVPSLRSFQEGAPIAPMQPSQSRLLPQPATGWGATDVWQRDTYQQMPEQPHQSPPSNLDRLNVLADHASRRLPNLNTPLTVHTHSQAPSESDRQHPAADAAASEAPRKHSTIHDILN</sequence>
<name>A0A9Q8LFR0_PASFU</name>
<dbReference type="Proteomes" id="UP000756132">
    <property type="component" value="Chromosome 4"/>
</dbReference>